<gene>
    <name evidence="8" type="ORF">LVIROSA_LOCUS32696</name>
</gene>
<evidence type="ECO:0000256" key="2">
    <source>
        <dbReference type="ARBA" id="ARBA00023015"/>
    </source>
</evidence>
<comment type="caution">
    <text evidence="8">The sequence shown here is derived from an EMBL/GenBank/DDBJ whole genome shotgun (WGS) entry which is preliminary data.</text>
</comment>
<feature type="region of interest" description="Disordered" evidence="6">
    <location>
        <begin position="228"/>
        <end position="303"/>
    </location>
</feature>
<dbReference type="SUPFAM" id="SSF101936">
    <property type="entry name" value="DNA-binding pseudobarrel domain"/>
    <property type="match status" value="1"/>
</dbReference>
<reference evidence="8 9" key="1">
    <citation type="submission" date="2022-01" db="EMBL/GenBank/DDBJ databases">
        <authorList>
            <person name="Xiong W."/>
            <person name="Schranz E."/>
        </authorList>
    </citation>
    <scope>NUCLEOTIDE SEQUENCE [LARGE SCALE GENOMIC DNA]</scope>
</reference>
<keyword evidence="9" id="KW-1185">Reference proteome</keyword>
<feature type="compositionally biased region" description="Basic and acidic residues" evidence="6">
    <location>
        <begin position="279"/>
        <end position="289"/>
    </location>
</feature>
<dbReference type="AlphaFoldDB" id="A0AAU9PAH8"/>
<dbReference type="Proteomes" id="UP001157418">
    <property type="component" value="Unassembled WGS sequence"/>
</dbReference>
<proteinExistence type="predicted"/>
<evidence type="ECO:0000313" key="8">
    <source>
        <dbReference type="EMBL" id="CAH1447054.1"/>
    </source>
</evidence>
<evidence type="ECO:0000256" key="3">
    <source>
        <dbReference type="ARBA" id="ARBA00023125"/>
    </source>
</evidence>
<dbReference type="Pfam" id="PF02362">
    <property type="entry name" value="B3"/>
    <property type="match status" value="1"/>
</dbReference>
<feature type="compositionally biased region" description="Basic and acidic residues" evidence="6">
    <location>
        <begin position="261"/>
        <end position="271"/>
    </location>
</feature>
<name>A0AAU9PAH8_9ASTR</name>
<protein>
    <recommendedName>
        <fullName evidence="7">TF-B3 domain-containing protein</fullName>
    </recommendedName>
</protein>
<dbReference type="SMART" id="SM01019">
    <property type="entry name" value="B3"/>
    <property type="match status" value="1"/>
</dbReference>
<evidence type="ECO:0000259" key="7">
    <source>
        <dbReference type="PROSITE" id="PS50863"/>
    </source>
</evidence>
<dbReference type="GO" id="GO:0003677">
    <property type="term" value="F:DNA binding"/>
    <property type="evidence" value="ECO:0007669"/>
    <property type="project" value="UniProtKB-KW"/>
</dbReference>
<evidence type="ECO:0000256" key="5">
    <source>
        <dbReference type="ARBA" id="ARBA00023242"/>
    </source>
</evidence>
<keyword evidence="4" id="KW-0804">Transcription</keyword>
<organism evidence="8 9">
    <name type="scientific">Lactuca virosa</name>
    <dbReference type="NCBI Taxonomy" id="75947"/>
    <lineage>
        <taxon>Eukaryota</taxon>
        <taxon>Viridiplantae</taxon>
        <taxon>Streptophyta</taxon>
        <taxon>Embryophyta</taxon>
        <taxon>Tracheophyta</taxon>
        <taxon>Spermatophyta</taxon>
        <taxon>Magnoliopsida</taxon>
        <taxon>eudicotyledons</taxon>
        <taxon>Gunneridae</taxon>
        <taxon>Pentapetalae</taxon>
        <taxon>asterids</taxon>
        <taxon>campanulids</taxon>
        <taxon>Asterales</taxon>
        <taxon>Asteraceae</taxon>
        <taxon>Cichorioideae</taxon>
        <taxon>Cichorieae</taxon>
        <taxon>Lactucinae</taxon>
        <taxon>Lactuca</taxon>
    </lineage>
</organism>
<dbReference type="CDD" id="cd10017">
    <property type="entry name" value="B3_DNA"/>
    <property type="match status" value="1"/>
</dbReference>
<comment type="subcellular location">
    <subcellularLocation>
        <location evidence="1">Nucleus</location>
    </subcellularLocation>
</comment>
<dbReference type="PANTHER" id="PTHR31391:SF3">
    <property type="entry name" value="B3 DOMAIN-CONTAINING PROTEIN OS05G0481400"/>
    <property type="match status" value="1"/>
</dbReference>
<feature type="compositionally biased region" description="Basic residues" evidence="6">
    <location>
        <begin position="251"/>
        <end position="260"/>
    </location>
</feature>
<accession>A0AAU9PAH8</accession>
<evidence type="ECO:0000313" key="9">
    <source>
        <dbReference type="Proteomes" id="UP001157418"/>
    </source>
</evidence>
<dbReference type="Gene3D" id="2.40.330.10">
    <property type="entry name" value="DNA-binding pseudobarrel domain"/>
    <property type="match status" value="1"/>
</dbReference>
<dbReference type="PROSITE" id="PS50863">
    <property type="entry name" value="B3"/>
    <property type="match status" value="1"/>
</dbReference>
<feature type="compositionally biased region" description="Acidic residues" evidence="6">
    <location>
        <begin position="234"/>
        <end position="245"/>
    </location>
</feature>
<evidence type="ECO:0000256" key="4">
    <source>
        <dbReference type="ARBA" id="ARBA00023163"/>
    </source>
</evidence>
<feature type="domain" description="TF-B3" evidence="7">
    <location>
        <begin position="137"/>
        <end position="228"/>
    </location>
</feature>
<dbReference type="GO" id="GO:0005634">
    <property type="term" value="C:nucleus"/>
    <property type="evidence" value="ECO:0007669"/>
    <property type="project" value="UniProtKB-SubCell"/>
</dbReference>
<dbReference type="PANTHER" id="PTHR31391">
    <property type="entry name" value="B3 DOMAIN-CONTAINING PROTEIN OS11G0197600-RELATED"/>
    <property type="match status" value="1"/>
</dbReference>
<dbReference type="InterPro" id="IPR015300">
    <property type="entry name" value="DNA-bd_pseudobarrel_sf"/>
</dbReference>
<keyword evidence="2" id="KW-0805">Transcription regulation</keyword>
<evidence type="ECO:0000256" key="1">
    <source>
        <dbReference type="ARBA" id="ARBA00004123"/>
    </source>
</evidence>
<dbReference type="InterPro" id="IPR044837">
    <property type="entry name" value="REM16-like"/>
</dbReference>
<keyword evidence="5" id="KW-0539">Nucleus</keyword>
<sequence>MAEEITSNSYEEARKQQLLENKKRLEELGILKITKSLSDISKSEKKSKQREVKLKIRNSPITEPRRSTRERNPIVSYHDDVDIGLPSVRRSKSNSSWASYLARPLEEVKMARYEERVKAMKSAEKLQSNLQSEFPSFVKSMLRSHVYSCFWLGLPMSFCKKHLPKSTVNMILEDEDGNEYDCVFISERTGISGGWRAFALEHKLDDGDALVFELVEPKRFKIHVVKASDGGSVDNDDNDDEEVEDVETKKSSRGRPKKRKTTDESPKENGKKSTAKKGGQPEKPKKSKETVMGTRRSTRGVKN</sequence>
<dbReference type="InterPro" id="IPR003340">
    <property type="entry name" value="B3_DNA-bd"/>
</dbReference>
<evidence type="ECO:0000256" key="6">
    <source>
        <dbReference type="SAM" id="MobiDB-lite"/>
    </source>
</evidence>
<keyword evidence="3" id="KW-0238">DNA-binding</keyword>
<dbReference type="EMBL" id="CAKMRJ010005523">
    <property type="protein sequence ID" value="CAH1447054.1"/>
    <property type="molecule type" value="Genomic_DNA"/>
</dbReference>